<keyword evidence="3 6" id="KW-0812">Transmembrane</keyword>
<protein>
    <submittedName>
        <fullName evidence="8">Drug/metabolite exporter YedA</fullName>
    </submittedName>
</protein>
<name>A0ABW1DM48_9DEIO</name>
<dbReference type="InterPro" id="IPR037185">
    <property type="entry name" value="EmrE-like"/>
</dbReference>
<dbReference type="InterPro" id="IPR050638">
    <property type="entry name" value="AA-Vitamin_Transporters"/>
</dbReference>
<evidence type="ECO:0000256" key="4">
    <source>
        <dbReference type="ARBA" id="ARBA00022989"/>
    </source>
</evidence>
<feature type="transmembrane region" description="Helical" evidence="6">
    <location>
        <begin position="255"/>
        <end position="271"/>
    </location>
</feature>
<feature type="transmembrane region" description="Helical" evidence="6">
    <location>
        <begin position="160"/>
        <end position="176"/>
    </location>
</feature>
<comment type="caution">
    <text evidence="8">The sequence shown here is derived from an EMBL/GenBank/DDBJ whole genome shotgun (WGS) entry which is preliminary data.</text>
</comment>
<dbReference type="EMBL" id="JBHSOH010000013">
    <property type="protein sequence ID" value="MFC5849018.1"/>
    <property type="molecule type" value="Genomic_DNA"/>
</dbReference>
<evidence type="ECO:0000256" key="1">
    <source>
        <dbReference type="ARBA" id="ARBA00004141"/>
    </source>
</evidence>
<feature type="transmembrane region" description="Helical" evidence="6">
    <location>
        <begin position="53"/>
        <end position="70"/>
    </location>
</feature>
<sequence length="315" mass="32612">MLRRVPPATTPVPTAVRLTLPVLVCLALVYVVWGSTYFGIKVAIETLPPLGMLGVRFGLAGAVLIVALRLRGAALPTARQWAASAAVGLLLLGGGTGLVTLAEREASSSVAAMVIAVSPLFAALFARLWGEKTGGREWLGIGVGLLGIALLNVGELRATPLAALLLVLAPLCWTFGSQWSRHLQLPRGLMASAAEMLSGGALLLLLSAATAERWHTPSAASLWALAYLTVFGSLVAYSAYMYLVEHTRPALATSYAYVNPVVAVLLGVGLGGERLGALGWVALAVILGGVVLVAWPRRETPGPAAPPAAAPPQEP</sequence>
<dbReference type="RefSeq" id="WP_380049612.1">
    <property type="nucleotide sequence ID" value="NZ_JBHSOH010000013.1"/>
</dbReference>
<feature type="transmembrane region" description="Helical" evidence="6">
    <location>
        <begin position="277"/>
        <end position="295"/>
    </location>
</feature>
<accession>A0ABW1DM48</accession>
<feature type="transmembrane region" description="Helical" evidence="6">
    <location>
        <begin position="108"/>
        <end position="126"/>
    </location>
</feature>
<dbReference type="SUPFAM" id="SSF103481">
    <property type="entry name" value="Multidrug resistance efflux transporter EmrE"/>
    <property type="match status" value="2"/>
</dbReference>
<reference evidence="9" key="1">
    <citation type="journal article" date="2019" name="Int. J. Syst. Evol. Microbiol.">
        <title>The Global Catalogue of Microorganisms (GCM) 10K type strain sequencing project: providing services to taxonomists for standard genome sequencing and annotation.</title>
        <authorList>
            <consortium name="The Broad Institute Genomics Platform"/>
            <consortium name="The Broad Institute Genome Sequencing Center for Infectious Disease"/>
            <person name="Wu L."/>
            <person name="Ma J."/>
        </authorList>
    </citation>
    <scope>NUCLEOTIDE SEQUENCE [LARGE SCALE GENOMIC DNA]</scope>
    <source>
        <strain evidence="9">CGMCC 1.15053</strain>
    </source>
</reference>
<keyword evidence="5 6" id="KW-0472">Membrane</keyword>
<evidence type="ECO:0000256" key="5">
    <source>
        <dbReference type="ARBA" id="ARBA00023136"/>
    </source>
</evidence>
<evidence type="ECO:0000256" key="6">
    <source>
        <dbReference type="SAM" id="Phobius"/>
    </source>
</evidence>
<evidence type="ECO:0000256" key="2">
    <source>
        <dbReference type="ARBA" id="ARBA00007362"/>
    </source>
</evidence>
<feature type="transmembrane region" description="Helical" evidence="6">
    <location>
        <begin position="188"/>
        <end position="210"/>
    </location>
</feature>
<organism evidence="8 9">
    <name type="scientific">Deinococcus petrolearius</name>
    <dbReference type="NCBI Taxonomy" id="1751295"/>
    <lineage>
        <taxon>Bacteria</taxon>
        <taxon>Thermotogati</taxon>
        <taxon>Deinococcota</taxon>
        <taxon>Deinococci</taxon>
        <taxon>Deinococcales</taxon>
        <taxon>Deinococcaceae</taxon>
        <taxon>Deinococcus</taxon>
    </lineage>
</organism>
<evidence type="ECO:0000256" key="3">
    <source>
        <dbReference type="ARBA" id="ARBA00022692"/>
    </source>
</evidence>
<feature type="transmembrane region" description="Helical" evidence="6">
    <location>
        <begin position="222"/>
        <end position="243"/>
    </location>
</feature>
<evidence type="ECO:0000259" key="7">
    <source>
        <dbReference type="Pfam" id="PF00892"/>
    </source>
</evidence>
<dbReference type="InterPro" id="IPR000620">
    <property type="entry name" value="EamA_dom"/>
</dbReference>
<gene>
    <name evidence="8" type="primary">yedA</name>
    <name evidence="8" type="ORF">ACFPQ6_11920</name>
</gene>
<comment type="similarity">
    <text evidence="2">Belongs to the EamA transporter family.</text>
</comment>
<proteinExistence type="inferred from homology"/>
<evidence type="ECO:0000313" key="9">
    <source>
        <dbReference type="Proteomes" id="UP001595979"/>
    </source>
</evidence>
<keyword evidence="4 6" id="KW-1133">Transmembrane helix</keyword>
<dbReference type="Proteomes" id="UP001595979">
    <property type="component" value="Unassembled WGS sequence"/>
</dbReference>
<feature type="transmembrane region" description="Helical" evidence="6">
    <location>
        <begin position="82"/>
        <end position="102"/>
    </location>
</feature>
<feature type="domain" description="EamA" evidence="7">
    <location>
        <begin position="24"/>
        <end position="152"/>
    </location>
</feature>
<feature type="domain" description="EamA" evidence="7">
    <location>
        <begin position="162"/>
        <end position="294"/>
    </location>
</feature>
<dbReference type="NCBIfam" id="NF008432">
    <property type="entry name" value="PRK11272.1"/>
    <property type="match status" value="1"/>
</dbReference>
<dbReference type="PANTHER" id="PTHR32322">
    <property type="entry name" value="INNER MEMBRANE TRANSPORTER"/>
    <property type="match status" value="1"/>
</dbReference>
<evidence type="ECO:0000313" key="8">
    <source>
        <dbReference type="EMBL" id="MFC5849018.1"/>
    </source>
</evidence>
<feature type="transmembrane region" description="Helical" evidence="6">
    <location>
        <begin position="12"/>
        <end position="33"/>
    </location>
</feature>
<feature type="transmembrane region" description="Helical" evidence="6">
    <location>
        <begin position="138"/>
        <end position="154"/>
    </location>
</feature>
<keyword evidence="9" id="KW-1185">Reference proteome</keyword>
<comment type="subcellular location">
    <subcellularLocation>
        <location evidence="1">Membrane</location>
        <topology evidence="1">Multi-pass membrane protein</topology>
    </subcellularLocation>
</comment>
<dbReference type="PANTHER" id="PTHR32322:SF2">
    <property type="entry name" value="EAMA DOMAIN-CONTAINING PROTEIN"/>
    <property type="match status" value="1"/>
</dbReference>
<dbReference type="Pfam" id="PF00892">
    <property type="entry name" value="EamA"/>
    <property type="match status" value="2"/>
</dbReference>